<protein>
    <submittedName>
        <fullName evidence="2">Monooxygenase</fullName>
    </submittedName>
</protein>
<dbReference type="InterPro" id="IPR036188">
    <property type="entry name" value="FAD/NAD-bd_sf"/>
</dbReference>
<dbReference type="PANTHER" id="PTHR46865">
    <property type="entry name" value="OXIDOREDUCTASE-RELATED"/>
    <property type="match status" value="1"/>
</dbReference>
<proteinExistence type="predicted"/>
<dbReference type="PANTHER" id="PTHR46865:SF2">
    <property type="entry name" value="MONOOXYGENASE"/>
    <property type="match status" value="1"/>
</dbReference>
<dbReference type="Proteomes" id="UP000018209">
    <property type="component" value="Unassembled WGS sequence"/>
</dbReference>
<reference evidence="2 3" key="1">
    <citation type="submission" date="2013-08" db="EMBL/GenBank/DDBJ databases">
        <title>Gluconobacter thailandicus NBRC 3257 whole genome sequence.</title>
        <authorList>
            <person name="Matsutani M."/>
            <person name="Yakushi T."/>
            <person name="Matsushita K."/>
        </authorList>
    </citation>
    <scope>NUCLEOTIDE SEQUENCE [LARGE SCALE GENOMIC DNA]</scope>
    <source>
        <strain evidence="2 3">NBRC 3257</strain>
    </source>
</reference>
<gene>
    <name evidence="2" type="ORF">NBRC3257_2564</name>
</gene>
<dbReference type="Gene3D" id="3.30.9.10">
    <property type="entry name" value="D-Amino Acid Oxidase, subunit A, domain 2"/>
    <property type="match status" value="1"/>
</dbReference>
<dbReference type="SUPFAM" id="SSF51905">
    <property type="entry name" value="FAD/NAD(P)-binding domain"/>
    <property type="match status" value="1"/>
</dbReference>
<comment type="caution">
    <text evidence="2">The sequence shown here is derived from an EMBL/GenBank/DDBJ whole genome shotgun (WGS) entry which is preliminary data.</text>
</comment>
<evidence type="ECO:0000259" key="1">
    <source>
        <dbReference type="Pfam" id="PF01494"/>
    </source>
</evidence>
<organism evidence="2 3">
    <name type="scientific">Gluconobacter thailandicus NBRC 3257</name>
    <dbReference type="NCBI Taxonomy" id="1381097"/>
    <lineage>
        <taxon>Bacteria</taxon>
        <taxon>Pseudomonadati</taxon>
        <taxon>Pseudomonadota</taxon>
        <taxon>Alphaproteobacteria</taxon>
        <taxon>Acetobacterales</taxon>
        <taxon>Acetobacteraceae</taxon>
        <taxon>Gluconobacter</taxon>
    </lineage>
</organism>
<dbReference type="EMBL" id="BASM01000031">
    <property type="protein sequence ID" value="GAD27565.1"/>
    <property type="molecule type" value="Genomic_DNA"/>
</dbReference>
<dbReference type="InterPro" id="IPR002938">
    <property type="entry name" value="FAD-bd"/>
</dbReference>
<keyword evidence="2" id="KW-0560">Oxidoreductase</keyword>
<feature type="domain" description="FAD-binding" evidence="1">
    <location>
        <begin position="5"/>
        <end position="316"/>
    </location>
</feature>
<keyword evidence="3" id="KW-1185">Reference proteome</keyword>
<dbReference type="InterPro" id="IPR051704">
    <property type="entry name" value="FAD_aromatic-hydroxylase"/>
</dbReference>
<sequence>MATQKILISGASIAGPALAFWLQRQGCDVTVIERAKLFRTGGQNVDIEGPAQDVIRLMGIEEEIVARNTREQGVEFLNGAGKAMARLPKGAVGSLTSAYEILRGELADILHEATRDHCAYRFGTTITGLTQTDSAVSVAFSDGATDTFDLVICAEGVGSQTRRLVMDDDIRFRYLGVHASYFRIPRGADDADWARIYHGRGGVFMLLRPVHNNDTTVLVTFPRKDFSTQELDGAAQKRMLREALQDVGGPAKRVLANLDHDQDFYLGPMSQIVASTWSRGRFALLGDAAWCPSAYTGQGTPLALVGAYILANELMKDQTHTQAFAEYERLMRPYVASGRALYPGVIRLFHPRSLLGIGILRTVEKVLTNSLAQKLFRRFGIGDDEASDNGFILPRYAQAISRPQA</sequence>
<evidence type="ECO:0000313" key="2">
    <source>
        <dbReference type="EMBL" id="GAD27565.1"/>
    </source>
</evidence>
<dbReference type="Pfam" id="PF01494">
    <property type="entry name" value="FAD_binding_3"/>
    <property type="match status" value="1"/>
</dbReference>
<name>A0ABQ0IZD4_GLUTH</name>
<dbReference type="RefSeq" id="WP_007284328.1">
    <property type="nucleotide sequence ID" value="NZ_BASM01000031.1"/>
</dbReference>
<accession>A0ABQ0IZD4</accession>
<keyword evidence="2" id="KW-0503">Monooxygenase</keyword>
<dbReference type="Gene3D" id="3.50.50.60">
    <property type="entry name" value="FAD/NAD(P)-binding domain"/>
    <property type="match status" value="1"/>
</dbReference>
<dbReference type="GO" id="GO:0004497">
    <property type="term" value="F:monooxygenase activity"/>
    <property type="evidence" value="ECO:0007669"/>
    <property type="project" value="UniProtKB-KW"/>
</dbReference>
<evidence type="ECO:0000313" key="3">
    <source>
        <dbReference type="Proteomes" id="UP000018209"/>
    </source>
</evidence>